<evidence type="ECO:0000313" key="1">
    <source>
        <dbReference type="EMBL" id="SVE34654.1"/>
    </source>
</evidence>
<name>A0A383CRC4_9ZZZZ</name>
<proteinExistence type="predicted"/>
<organism evidence="1">
    <name type="scientific">marine metagenome</name>
    <dbReference type="NCBI Taxonomy" id="408172"/>
    <lineage>
        <taxon>unclassified sequences</taxon>
        <taxon>metagenomes</taxon>
        <taxon>ecological metagenomes</taxon>
    </lineage>
</organism>
<protein>
    <submittedName>
        <fullName evidence="1">Uncharacterized protein</fullName>
    </submittedName>
</protein>
<dbReference type="AlphaFoldDB" id="A0A383CRC4"/>
<dbReference type="EMBL" id="UINC01210963">
    <property type="protein sequence ID" value="SVE34654.1"/>
    <property type="molecule type" value="Genomic_DNA"/>
</dbReference>
<accession>A0A383CRC4</accession>
<feature type="non-terminal residue" evidence="1">
    <location>
        <position position="46"/>
    </location>
</feature>
<gene>
    <name evidence="1" type="ORF">METZ01_LOCUS487508</name>
</gene>
<reference evidence="1" key="1">
    <citation type="submission" date="2018-05" db="EMBL/GenBank/DDBJ databases">
        <authorList>
            <person name="Lanie J.A."/>
            <person name="Ng W.-L."/>
            <person name="Kazmierczak K.M."/>
            <person name="Andrzejewski T.M."/>
            <person name="Davidsen T.M."/>
            <person name="Wayne K.J."/>
            <person name="Tettelin H."/>
            <person name="Glass J.I."/>
            <person name="Rusch D."/>
            <person name="Podicherti R."/>
            <person name="Tsui H.-C.T."/>
            <person name="Winkler M.E."/>
        </authorList>
    </citation>
    <scope>NUCLEOTIDE SEQUENCE</scope>
</reference>
<sequence length="46" mass="5402">MKSIQPNLIKNKSVNHIKIINNTVDHINRLNINFEKEEINTFLLSI</sequence>